<gene>
    <name evidence="1" type="ORF">ACFOJ9_16255</name>
</gene>
<dbReference type="Pfam" id="PF19551">
    <property type="entry name" value="DUF6074"/>
    <property type="match status" value="1"/>
</dbReference>
<proteinExistence type="predicted"/>
<reference evidence="2" key="1">
    <citation type="journal article" date="2019" name="Int. J. Syst. Evol. Microbiol.">
        <title>The Global Catalogue of Microorganisms (GCM) 10K type strain sequencing project: providing services to taxonomists for standard genome sequencing and annotation.</title>
        <authorList>
            <consortium name="The Broad Institute Genomics Platform"/>
            <consortium name="The Broad Institute Genome Sequencing Center for Infectious Disease"/>
            <person name="Wu L."/>
            <person name="Ma J."/>
        </authorList>
    </citation>
    <scope>NUCLEOTIDE SEQUENCE [LARGE SCALE GENOMIC DNA]</scope>
    <source>
        <strain evidence="2">ICMP 19515</strain>
    </source>
</reference>
<name>A0ABV7MPQ3_9HYPH</name>
<dbReference type="RefSeq" id="WP_378987815.1">
    <property type="nucleotide sequence ID" value="NZ_JBHRVD010000001.1"/>
</dbReference>
<dbReference type="EMBL" id="JBHRVD010000001">
    <property type="protein sequence ID" value="MFC3323320.1"/>
    <property type="molecule type" value="Genomic_DNA"/>
</dbReference>
<dbReference type="InterPro" id="IPR045720">
    <property type="entry name" value="DUF6074"/>
</dbReference>
<evidence type="ECO:0000313" key="1">
    <source>
        <dbReference type="EMBL" id="MFC3323320.1"/>
    </source>
</evidence>
<dbReference type="Proteomes" id="UP001595648">
    <property type="component" value="Unassembled WGS sequence"/>
</dbReference>
<evidence type="ECO:0000313" key="2">
    <source>
        <dbReference type="Proteomes" id="UP001595648"/>
    </source>
</evidence>
<organism evidence="1 2">
    <name type="scientific">Mesorhizobium cantuariense</name>
    <dbReference type="NCBI Taxonomy" id="1300275"/>
    <lineage>
        <taxon>Bacteria</taxon>
        <taxon>Pseudomonadati</taxon>
        <taxon>Pseudomonadota</taxon>
        <taxon>Alphaproteobacteria</taxon>
        <taxon>Hyphomicrobiales</taxon>
        <taxon>Phyllobacteriaceae</taxon>
        <taxon>Mesorhizobium</taxon>
    </lineage>
</organism>
<keyword evidence="2" id="KW-1185">Reference proteome</keyword>
<accession>A0ABV7MPQ3</accession>
<comment type="caution">
    <text evidence="1">The sequence shown here is derived from an EMBL/GenBank/DDBJ whole genome shotgun (WGS) entry which is preliminary data.</text>
</comment>
<sequence length="118" mass="13513">MRQLELDFDSIPGVVRLSPYLQRPAPKRSGNRGCANIAAFPLSRQRATIQKVALRFKSKRGKKRLSFWQEIIAEMRRQLEGIGMPHASIQRELIAFRDAVEREAYPPRDDDSRYGGAT</sequence>
<protein>
    <submittedName>
        <fullName evidence="1">DUF6074 family protein</fullName>
    </submittedName>
</protein>